<dbReference type="SUPFAM" id="SSF50182">
    <property type="entry name" value="Sm-like ribonucleoproteins"/>
    <property type="match status" value="1"/>
</dbReference>
<sequence length="72" mass="8239">MKQSFLIVFFAIFFIGLSGCSNEHVISTDEGHMIDSQSKPEVDEDTGMIKYEDEEGRENQVPVDDVKEIKER</sequence>
<comment type="caution">
    <text evidence="8">The sequence shown here is derived from an EMBL/GenBank/DDBJ whole genome shotgun (WGS) entry which is preliminary data.</text>
</comment>
<gene>
    <name evidence="8" type="ORF">LCGC14_0741320</name>
</gene>
<dbReference type="PANTHER" id="PTHR37011">
    <property type="entry name" value="POT FAMILY PEPTIDE TRANSPORT PROTEIN-RELATED"/>
    <property type="match status" value="1"/>
</dbReference>
<evidence type="ECO:0000256" key="2">
    <source>
        <dbReference type="ARBA" id="ARBA00022729"/>
    </source>
</evidence>
<evidence type="ECO:0000256" key="3">
    <source>
        <dbReference type="ARBA" id="ARBA00023136"/>
    </source>
</evidence>
<dbReference type="Pfam" id="PF06004">
    <property type="entry name" value="DUF903"/>
    <property type="match status" value="1"/>
</dbReference>
<protein>
    <recommendedName>
        <fullName evidence="7">Lipoprotein YgdI/YgdR-like SH3-like domain-containing protein</fullName>
    </recommendedName>
</protein>
<dbReference type="NCBIfam" id="NF033216">
    <property type="entry name" value="lipo_YgdI_YgdR"/>
    <property type="match status" value="1"/>
</dbReference>
<reference evidence="8" key="1">
    <citation type="journal article" date="2015" name="Nature">
        <title>Complex archaea that bridge the gap between prokaryotes and eukaryotes.</title>
        <authorList>
            <person name="Spang A."/>
            <person name="Saw J.H."/>
            <person name="Jorgensen S.L."/>
            <person name="Zaremba-Niedzwiedzka K."/>
            <person name="Martijn J."/>
            <person name="Lind A.E."/>
            <person name="van Eijk R."/>
            <person name="Schleper C."/>
            <person name="Guy L."/>
            <person name="Ettema T.J."/>
        </authorList>
    </citation>
    <scope>NUCLEOTIDE SEQUENCE</scope>
</reference>
<proteinExistence type="predicted"/>
<evidence type="ECO:0000259" key="7">
    <source>
        <dbReference type="Pfam" id="PF06004"/>
    </source>
</evidence>
<name>A0A0F9SRL0_9ZZZZ</name>
<evidence type="ECO:0000256" key="1">
    <source>
        <dbReference type="ARBA" id="ARBA00022475"/>
    </source>
</evidence>
<accession>A0A0F9SRL0</accession>
<evidence type="ECO:0000313" key="8">
    <source>
        <dbReference type="EMBL" id="KKN39656.1"/>
    </source>
</evidence>
<feature type="domain" description="Lipoprotein YgdI/YgdR-like SH3-like" evidence="7">
    <location>
        <begin position="25"/>
        <end position="71"/>
    </location>
</feature>
<dbReference type="InterPro" id="IPR010920">
    <property type="entry name" value="LSM_dom_sf"/>
</dbReference>
<dbReference type="EMBL" id="LAZR01001751">
    <property type="protein sequence ID" value="KKN39656.1"/>
    <property type="molecule type" value="Genomic_DNA"/>
</dbReference>
<evidence type="ECO:0000256" key="5">
    <source>
        <dbReference type="ARBA" id="ARBA00023288"/>
    </source>
</evidence>
<dbReference type="AlphaFoldDB" id="A0A0F9SRL0"/>
<keyword evidence="3" id="KW-0472">Membrane</keyword>
<keyword evidence="5" id="KW-0449">Lipoprotein</keyword>
<dbReference type="PANTHER" id="PTHR37011:SF1">
    <property type="entry name" value="POT FAMILY PEPTIDE TRANSPORT PROTEIN"/>
    <property type="match status" value="1"/>
</dbReference>
<dbReference type="InterPro" id="IPR010305">
    <property type="entry name" value="YgdI/YgdR-like"/>
</dbReference>
<dbReference type="Gene3D" id="2.30.30.100">
    <property type="match status" value="1"/>
</dbReference>
<organism evidence="8">
    <name type="scientific">marine sediment metagenome</name>
    <dbReference type="NCBI Taxonomy" id="412755"/>
    <lineage>
        <taxon>unclassified sequences</taxon>
        <taxon>metagenomes</taxon>
        <taxon>ecological metagenomes</taxon>
    </lineage>
</organism>
<evidence type="ECO:0000256" key="6">
    <source>
        <dbReference type="SAM" id="MobiDB-lite"/>
    </source>
</evidence>
<keyword evidence="1" id="KW-1003">Cell membrane</keyword>
<dbReference type="InterPro" id="IPR047807">
    <property type="entry name" value="YgdI/YgdR-like_SH3-like"/>
</dbReference>
<evidence type="ECO:0000256" key="4">
    <source>
        <dbReference type="ARBA" id="ARBA00023139"/>
    </source>
</evidence>
<keyword evidence="4" id="KW-0564">Palmitate</keyword>
<dbReference type="PROSITE" id="PS51257">
    <property type="entry name" value="PROKAR_LIPOPROTEIN"/>
    <property type="match status" value="1"/>
</dbReference>
<feature type="region of interest" description="Disordered" evidence="6">
    <location>
        <begin position="52"/>
        <end position="72"/>
    </location>
</feature>
<keyword evidence="2" id="KW-0732">Signal</keyword>